<keyword evidence="4 11" id="KW-1134">Transmembrane beta strand</keyword>
<evidence type="ECO:0000256" key="7">
    <source>
        <dbReference type="ARBA" id="ARBA00023077"/>
    </source>
</evidence>
<dbReference type="EMBL" id="RYFG02000121">
    <property type="protein sequence ID" value="TRW89640.1"/>
    <property type="molecule type" value="Genomic_DNA"/>
</dbReference>
<dbReference type="Proteomes" id="UP000733744">
    <property type="component" value="Unassembled WGS sequence"/>
</dbReference>
<comment type="subcellular location">
    <subcellularLocation>
        <location evidence="1 11">Cell outer membrane</location>
        <topology evidence="1 11">Multi-pass membrane protein</topology>
    </subcellularLocation>
</comment>
<keyword evidence="9 16" id="KW-0675">Receptor</keyword>
<keyword evidence="3 11" id="KW-0813">Transport</keyword>
<feature type="chain" id="PRO_5045896220" evidence="13">
    <location>
        <begin position="20"/>
        <end position="664"/>
    </location>
</feature>
<evidence type="ECO:0000256" key="4">
    <source>
        <dbReference type="ARBA" id="ARBA00022452"/>
    </source>
</evidence>
<evidence type="ECO:0000259" key="14">
    <source>
        <dbReference type="Pfam" id="PF00593"/>
    </source>
</evidence>
<dbReference type="PANTHER" id="PTHR30069:SF29">
    <property type="entry name" value="HEMOGLOBIN AND HEMOGLOBIN-HAPTOGLOBIN-BINDING PROTEIN 1-RELATED"/>
    <property type="match status" value="1"/>
</dbReference>
<dbReference type="PANTHER" id="PTHR30069">
    <property type="entry name" value="TONB-DEPENDENT OUTER MEMBRANE RECEPTOR"/>
    <property type="match status" value="1"/>
</dbReference>
<evidence type="ECO:0000313" key="16">
    <source>
        <dbReference type="EMBL" id="TRW89640.1"/>
    </source>
</evidence>
<sequence>MRTPVLLLTMTALSPAALADEDIFELGVIEVNGKADQEKLSDKETITSEDITRNNRNDVASALNLLPGVSVQNLGARNERLIYLRGFNSRQVPLFMDGIPVYVPYDGNVDLNRFTTFDIGQIDVSKGNASVLYGPNTLGGSVNLVSKRPTKKLEANLTTGMGMDSQFDANYYQTALNFGSNQGLWYVQGGASYSDRQFWRLSDDFKATASEDGGIRENSGNTDYKGNIKLGLTPNDTDEYAITYSNQSGQKDTPPYAGTDKTITPRYWRWPYWDKESVYFLSKTQFGNDHTVKLRAYHDTFRNSLKSFDNANYNTITRPYAFDSRYDDYTFGGGIEYGNTWFSKNELKLAFSYKQDVHREVGNIGQPQQRFADELFSYALENSYTPTDDLKFVVGTSYEQQKQIQAQNLINNRLVSFPLSGAKDAYNIQGSAFYQLIDDVQLHASIAHKTRFPTIKDRFSYRLGSALPNPGLQPEKALNYELGLSGKAFNLLDYGTNLFFSQIDNTIDSVTLLNTSCSTPPCFQLQNIGQQENLGTEVFATAQINDQWRAHFNYTWLDRNNITNPQYFSLDTPRHKVFSYLEYQPIRYLRLLASAEYNDKRYSNTTGTRVAKDFVVGNLKATFLVHKNLNAEFGVNNVADQLYAYEEGFFEQGRNYFANINLSY</sequence>
<organism evidence="16 17">
    <name type="scientific">Candidatus Methylobacter oryzae</name>
    <dbReference type="NCBI Taxonomy" id="2497749"/>
    <lineage>
        <taxon>Bacteria</taxon>
        <taxon>Pseudomonadati</taxon>
        <taxon>Pseudomonadota</taxon>
        <taxon>Gammaproteobacteria</taxon>
        <taxon>Methylococcales</taxon>
        <taxon>Methylococcaceae</taxon>
        <taxon>Methylobacter</taxon>
    </lineage>
</organism>
<dbReference type="SUPFAM" id="SSF56935">
    <property type="entry name" value="Porins"/>
    <property type="match status" value="1"/>
</dbReference>
<dbReference type="CDD" id="cd01347">
    <property type="entry name" value="ligand_gated_channel"/>
    <property type="match status" value="1"/>
</dbReference>
<feature type="domain" description="TonB-dependent receptor plug" evidence="15">
    <location>
        <begin position="43"/>
        <end position="140"/>
    </location>
</feature>
<evidence type="ECO:0000313" key="17">
    <source>
        <dbReference type="Proteomes" id="UP000733744"/>
    </source>
</evidence>
<evidence type="ECO:0000256" key="9">
    <source>
        <dbReference type="ARBA" id="ARBA00023170"/>
    </source>
</evidence>
<dbReference type="RefSeq" id="WP_143733300.1">
    <property type="nucleotide sequence ID" value="NZ_RYFG02000121.1"/>
</dbReference>
<dbReference type="Pfam" id="PF00593">
    <property type="entry name" value="TonB_dep_Rec_b-barrel"/>
    <property type="match status" value="1"/>
</dbReference>
<protein>
    <submittedName>
        <fullName evidence="16">TonB-dependent receptor</fullName>
    </submittedName>
</protein>
<evidence type="ECO:0000256" key="11">
    <source>
        <dbReference type="PROSITE-ProRule" id="PRU01360"/>
    </source>
</evidence>
<evidence type="ECO:0000256" key="10">
    <source>
        <dbReference type="ARBA" id="ARBA00023237"/>
    </source>
</evidence>
<accession>A0ABY3C4K1</accession>
<evidence type="ECO:0000259" key="15">
    <source>
        <dbReference type="Pfam" id="PF07715"/>
    </source>
</evidence>
<evidence type="ECO:0000256" key="12">
    <source>
        <dbReference type="RuleBase" id="RU003357"/>
    </source>
</evidence>
<dbReference type="InterPro" id="IPR039426">
    <property type="entry name" value="TonB-dep_rcpt-like"/>
</dbReference>
<dbReference type="PROSITE" id="PS52016">
    <property type="entry name" value="TONB_DEPENDENT_REC_3"/>
    <property type="match status" value="1"/>
</dbReference>
<keyword evidence="17" id="KW-1185">Reference proteome</keyword>
<dbReference type="Pfam" id="PF07715">
    <property type="entry name" value="Plug"/>
    <property type="match status" value="1"/>
</dbReference>
<comment type="similarity">
    <text evidence="2">Belongs to the TonB-dependent receptor family. Hemoglobin/haptoglobin binding protein subfamily.</text>
</comment>
<comment type="caution">
    <text evidence="16">The sequence shown here is derived from an EMBL/GenBank/DDBJ whole genome shotgun (WGS) entry which is preliminary data.</text>
</comment>
<dbReference type="Gene3D" id="2.40.170.20">
    <property type="entry name" value="TonB-dependent receptor, beta-barrel domain"/>
    <property type="match status" value="1"/>
</dbReference>
<proteinExistence type="inferred from homology"/>
<dbReference type="InterPro" id="IPR000531">
    <property type="entry name" value="Beta-barrel_TonB"/>
</dbReference>
<name>A0ABY3C4K1_9GAMM</name>
<dbReference type="InterPro" id="IPR037066">
    <property type="entry name" value="Plug_dom_sf"/>
</dbReference>
<evidence type="ECO:0000256" key="8">
    <source>
        <dbReference type="ARBA" id="ARBA00023136"/>
    </source>
</evidence>
<evidence type="ECO:0000256" key="6">
    <source>
        <dbReference type="ARBA" id="ARBA00022729"/>
    </source>
</evidence>
<keyword evidence="10 11" id="KW-0998">Cell outer membrane</keyword>
<evidence type="ECO:0000256" key="5">
    <source>
        <dbReference type="ARBA" id="ARBA00022692"/>
    </source>
</evidence>
<keyword evidence="7 12" id="KW-0798">TonB box</keyword>
<evidence type="ECO:0000256" key="2">
    <source>
        <dbReference type="ARBA" id="ARBA00008143"/>
    </source>
</evidence>
<evidence type="ECO:0000256" key="13">
    <source>
        <dbReference type="SAM" id="SignalP"/>
    </source>
</evidence>
<evidence type="ECO:0000256" key="1">
    <source>
        <dbReference type="ARBA" id="ARBA00004571"/>
    </source>
</evidence>
<feature type="signal peptide" evidence="13">
    <location>
        <begin position="1"/>
        <end position="19"/>
    </location>
</feature>
<dbReference type="InterPro" id="IPR012910">
    <property type="entry name" value="Plug_dom"/>
</dbReference>
<evidence type="ECO:0000256" key="3">
    <source>
        <dbReference type="ARBA" id="ARBA00022448"/>
    </source>
</evidence>
<gene>
    <name evidence="16" type="ORF">EKO24_021530</name>
</gene>
<keyword evidence="6 13" id="KW-0732">Signal</keyword>
<dbReference type="Gene3D" id="2.170.130.10">
    <property type="entry name" value="TonB-dependent receptor, plug domain"/>
    <property type="match status" value="1"/>
</dbReference>
<keyword evidence="5 11" id="KW-0812">Transmembrane</keyword>
<reference evidence="16 17" key="1">
    <citation type="journal article" date="2019" name="Antonie Van Leeuwenhoek">
        <title>Description of 'Ca. Methylobacter oryzae' KRF1, a novel species from the environmentally important Methylobacter clade 2.</title>
        <authorList>
            <person name="Khatri K."/>
            <person name="Mohite J.A."/>
            <person name="Pandit P.S."/>
            <person name="Bahulikar R."/>
            <person name="Rahalkar M.C."/>
        </authorList>
    </citation>
    <scope>NUCLEOTIDE SEQUENCE [LARGE SCALE GENOMIC DNA]</scope>
    <source>
        <strain evidence="16 17">KRF1</strain>
    </source>
</reference>
<feature type="domain" description="TonB-dependent receptor-like beta-barrel" evidence="14">
    <location>
        <begin position="210"/>
        <end position="638"/>
    </location>
</feature>
<dbReference type="InterPro" id="IPR036942">
    <property type="entry name" value="Beta-barrel_TonB_sf"/>
</dbReference>
<keyword evidence="8 11" id="KW-0472">Membrane</keyword>